<feature type="chain" id="PRO_5034177503" evidence="2">
    <location>
        <begin position="35"/>
        <end position="498"/>
    </location>
</feature>
<feature type="signal peptide" evidence="2">
    <location>
        <begin position="1"/>
        <end position="34"/>
    </location>
</feature>
<name>A0A8G0P9Y6_9HYPO</name>
<feature type="region of interest" description="Disordered" evidence="1">
    <location>
        <begin position="326"/>
        <end position="408"/>
    </location>
</feature>
<keyword evidence="4" id="KW-1185">Reference proteome</keyword>
<protein>
    <submittedName>
        <fullName evidence="3">Uncharacterized protein</fullName>
    </submittedName>
</protein>
<evidence type="ECO:0000256" key="1">
    <source>
        <dbReference type="SAM" id="MobiDB-lite"/>
    </source>
</evidence>
<feature type="compositionally biased region" description="Polar residues" evidence="1">
    <location>
        <begin position="326"/>
        <end position="342"/>
    </location>
</feature>
<reference evidence="3 4" key="1">
    <citation type="journal article" date="2021" name="BMC Genomics">
        <title>Telomere-to-telomere genome assembly of asparaginase-producing Trichoderma simmonsii.</title>
        <authorList>
            <person name="Chung D."/>
            <person name="Kwon Y.M."/>
            <person name="Yang Y."/>
        </authorList>
    </citation>
    <scope>NUCLEOTIDE SEQUENCE [LARGE SCALE GENOMIC DNA]</scope>
    <source>
        <strain evidence="3 4">GH-Sj1</strain>
    </source>
</reference>
<evidence type="ECO:0000256" key="2">
    <source>
        <dbReference type="SAM" id="SignalP"/>
    </source>
</evidence>
<evidence type="ECO:0000313" key="4">
    <source>
        <dbReference type="Proteomes" id="UP000826661"/>
    </source>
</evidence>
<feature type="compositionally biased region" description="Low complexity" evidence="1">
    <location>
        <begin position="347"/>
        <end position="357"/>
    </location>
</feature>
<feature type="region of interest" description="Disordered" evidence="1">
    <location>
        <begin position="476"/>
        <end position="498"/>
    </location>
</feature>
<accession>A0A8G0P9Y6</accession>
<organism evidence="3 4">
    <name type="scientific">Trichoderma simmonsii</name>
    <dbReference type="NCBI Taxonomy" id="1491479"/>
    <lineage>
        <taxon>Eukaryota</taxon>
        <taxon>Fungi</taxon>
        <taxon>Dikarya</taxon>
        <taxon>Ascomycota</taxon>
        <taxon>Pezizomycotina</taxon>
        <taxon>Sordariomycetes</taxon>
        <taxon>Hypocreomycetidae</taxon>
        <taxon>Hypocreales</taxon>
        <taxon>Hypocreaceae</taxon>
        <taxon>Trichoderma</taxon>
    </lineage>
</organism>
<dbReference type="EMBL" id="CP075864">
    <property type="protein sequence ID" value="QYS92777.1"/>
    <property type="molecule type" value="Genomic_DNA"/>
</dbReference>
<gene>
    <name evidence="3" type="ORF">H0G86_000174</name>
</gene>
<proteinExistence type="predicted"/>
<feature type="compositionally biased region" description="Polar residues" evidence="1">
    <location>
        <begin position="358"/>
        <end position="394"/>
    </location>
</feature>
<dbReference type="Proteomes" id="UP000826661">
    <property type="component" value="Chromosome I"/>
</dbReference>
<feature type="compositionally biased region" description="Polar residues" evidence="1">
    <location>
        <begin position="486"/>
        <end position="498"/>
    </location>
</feature>
<dbReference type="AlphaFoldDB" id="A0A8G0P9Y6"/>
<keyword evidence="2" id="KW-0732">Signal</keyword>
<evidence type="ECO:0000313" key="3">
    <source>
        <dbReference type="EMBL" id="QYS92777.1"/>
    </source>
</evidence>
<sequence length="498" mass="55312">MTGQCTGNFILRSLLCHCWILCLWLGCSPQFSQSQNFRRLFSLLGKMIKVFSSIRSTYRAVSVAIDGENISNDMRRSLELVRTCNQDLQELIRLRNEHLPLLEKQPQILERLNSIIEKVHNGLLEASRIVERYRPELHSGNKSIKTQIAWAHRDSQEFQAMGPTMSQHNATILAEISFLRSLTIITTQSKPDETKEIEVIGSDDKTLFNNLELLEDFMGDVSDSLPASPPAPPPLPAIQVNARASMPNLLINQEYCDLPEPVIPNIIPHQQPIASLLTSGSASTLRPLSGQTLEDGNQRNSRVVLNQADHSGLSLLFGNELDLSLDSSPKVQPQRSRAQSSDSMHKSSIPSFSPSSSNGETVNSTPLTRYSLTSQPSTLSVSSIGTFNPQSPEPSMSRPHLFSLPPTPPTNTTAQLASLSATSLVPETQRDARSRPRTMSFAERYANLAEDSGQEGRRYRPWRPYKNGDIYELQGSEISPEEHPFAQSTTSLSHRSTT</sequence>